<dbReference type="AlphaFoldDB" id="A0AA40BNB6"/>
<evidence type="ECO:0000313" key="2">
    <source>
        <dbReference type="EMBL" id="KAK0737306.1"/>
    </source>
</evidence>
<dbReference type="EMBL" id="JAUKTV010000005">
    <property type="protein sequence ID" value="KAK0737306.1"/>
    <property type="molecule type" value="Genomic_DNA"/>
</dbReference>
<comment type="caution">
    <text evidence="2">The sequence shown here is derived from an EMBL/GenBank/DDBJ whole genome shotgun (WGS) entry which is preliminary data.</text>
</comment>
<accession>A0AA40BNB6</accession>
<gene>
    <name evidence="2" type="ORF">B0T21DRAFT_410761</name>
</gene>
<feature type="chain" id="PRO_5041428269" evidence="1">
    <location>
        <begin position="21"/>
        <end position="124"/>
    </location>
</feature>
<keyword evidence="1" id="KW-0732">Signal</keyword>
<organism evidence="2 3">
    <name type="scientific">Apiosordaria backusii</name>
    <dbReference type="NCBI Taxonomy" id="314023"/>
    <lineage>
        <taxon>Eukaryota</taxon>
        <taxon>Fungi</taxon>
        <taxon>Dikarya</taxon>
        <taxon>Ascomycota</taxon>
        <taxon>Pezizomycotina</taxon>
        <taxon>Sordariomycetes</taxon>
        <taxon>Sordariomycetidae</taxon>
        <taxon>Sordariales</taxon>
        <taxon>Lasiosphaeriaceae</taxon>
        <taxon>Apiosordaria</taxon>
    </lineage>
</organism>
<evidence type="ECO:0000313" key="3">
    <source>
        <dbReference type="Proteomes" id="UP001172159"/>
    </source>
</evidence>
<proteinExistence type="predicted"/>
<keyword evidence="3" id="KW-1185">Reference proteome</keyword>
<reference evidence="2" key="1">
    <citation type="submission" date="2023-06" db="EMBL/GenBank/DDBJ databases">
        <title>Genome-scale phylogeny and comparative genomics of the fungal order Sordariales.</title>
        <authorList>
            <consortium name="Lawrence Berkeley National Laboratory"/>
            <person name="Hensen N."/>
            <person name="Bonometti L."/>
            <person name="Westerberg I."/>
            <person name="Brannstrom I.O."/>
            <person name="Guillou S."/>
            <person name="Cros-Aarteil S."/>
            <person name="Calhoun S."/>
            <person name="Haridas S."/>
            <person name="Kuo A."/>
            <person name="Mondo S."/>
            <person name="Pangilinan J."/>
            <person name="Riley R."/>
            <person name="Labutti K."/>
            <person name="Andreopoulos B."/>
            <person name="Lipzen A."/>
            <person name="Chen C."/>
            <person name="Yanf M."/>
            <person name="Daum C."/>
            <person name="Ng V."/>
            <person name="Clum A."/>
            <person name="Steindorff A."/>
            <person name="Ohm R."/>
            <person name="Martin F."/>
            <person name="Silar P."/>
            <person name="Natvig D."/>
            <person name="Lalanne C."/>
            <person name="Gautier V."/>
            <person name="Ament-Velasquez S.L."/>
            <person name="Kruys A."/>
            <person name="Hutchinson M.I."/>
            <person name="Powell A.J."/>
            <person name="Barry K."/>
            <person name="Miller A.N."/>
            <person name="Grigoriev I.V."/>
            <person name="Debuchy R."/>
            <person name="Gladieux P."/>
            <person name="Thoren M.H."/>
            <person name="Johannesson H."/>
        </authorList>
    </citation>
    <scope>NUCLEOTIDE SEQUENCE</scope>
    <source>
        <strain evidence="2">CBS 540.89</strain>
    </source>
</reference>
<dbReference type="Proteomes" id="UP001172159">
    <property type="component" value="Unassembled WGS sequence"/>
</dbReference>
<protein>
    <submittedName>
        <fullName evidence="2">Uncharacterized protein</fullName>
    </submittedName>
</protein>
<sequence length="124" mass="12245">MRPTSLFLLGAAGLTSLVSGQTTTTTTETGTVSSYTSVTTVFPGTTTASPTATPATTSPLLFLSAFPRPSVSSASSPPYPIITTVFPTATASVVPTNGAGRHAAGVEGPLAGLVVFAVMAVGLV</sequence>
<evidence type="ECO:0000256" key="1">
    <source>
        <dbReference type="SAM" id="SignalP"/>
    </source>
</evidence>
<feature type="signal peptide" evidence="1">
    <location>
        <begin position="1"/>
        <end position="20"/>
    </location>
</feature>
<name>A0AA40BNB6_9PEZI</name>